<dbReference type="SUPFAM" id="SSF48264">
    <property type="entry name" value="Cytochrome P450"/>
    <property type="match status" value="1"/>
</dbReference>
<dbReference type="GO" id="GO:0016705">
    <property type="term" value="F:oxidoreductase activity, acting on paired donors, with incorporation or reduction of molecular oxygen"/>
    <property type="evidence" value="ECO:0007669"/>
    <property type="project" value="InterPro"/>
</dbReference>
<protein>
    <submittedName>
        <fullName evidence="8">Cytochrome P450</fullName>
    </submittedName>
</protein>
<dbReference type="GO" id="GO:0005506">
    <property type="term" value="F:iron ion binding"/>
    <property type="evidence" value="ECO:0007669"/>
    <property type="project" value="InterPro"/>
</dbReference>
<dbReference type="InterPro" id="IPR001128">
    <property type="entry name" value="Cyt_P450"/>
</dbReference>
<evidence type="ECO:0000256" key="2">
    <source>
        <dbReference type="ARBA" id="ARBA00022617"/>
    </source>
</evidence>
<keyword evidence="5 7" id="KW-0408">Iron</keyword>
<accession>A0A6C0UF00</accession>
<evidence type="ECO:0000256" key="7">
    <source>
        <dbReference type="RuleBase" id="RU000461"/>
    </source>
</evidence>
<dbReference type="PANTHER" id="PTHR24291:SF50">
    <property type="entry name" value="BIFUNCTIONAL ALBAFLAVENONE MONOOXYGENASE_TERPENE SYNTHASE"/>
    <property type="match status" value="1"/>
</dbReference>
<proteinExistence type="inferred from homology"/>
<keyword evidence="3 7" id="KW-0479">Metal-binding</keyword>
<organism evidence="8 9">
    <name type="scientific">Halogeometricum borinquense</name>
    <dbReference type="NCBI Taxonomy" id="60847"/>
    <lineage>
        <taxon>Archaea</taxon>
        <taxon>Methanobacteriati</taxon>
        <taxon>Methanobacteriota</taxon>
        <taxon>Stenosarchaea group</taxon>
        <taxon>Halobacteria</taxon>
        <taxon>Halobacteriales</taxon>
        <taxon>Haloferacaceae</taxon>
        <taxon>Halogeometricum</taxon>
    </lineage>
</organism>
<evidence type="ECO:0000256" key="1">
    <source>
        <dbReference type="ARBA" id="ARBA00010617"/>
    </source>
</evidence>
<evidence type="ECO:0000256" key="5">
    <source>
        <dbReference type="ARBA" id="ARBA00023004"/>
    </source>
</evidence>
<keyword evidence="2 7" id="KW-0349">Heme</keyword>
<keyword evidence="4 7" id="KW-0560">Oxidoreductase</keyword>
<gene>
    <name evidence="8" type="ORF">G3I44_00065</name>
</gene>
<dbReference type="PROSITE" id="PS00086">
    <property type="entry name" value="CYTOCHROME_P450"/>
    <property type="match status" value="1"/>
</dbReference>
<reference evidence="8 9" key="1">
    <citation type="submission" date="2020-02" db="EMBL/GenBank/DDBJ databases">
        <title>Whole genome sequence of Halogeometricum borinquense strain wsp4.</title>
        <authorList>
            <person name="Verma D.K."/>
            <person name="Gopal K."/>
            <person name="Prasad E.S."/>
        </authorList>
    </citation>
    <scope>NUCLEOTIDE SEQUENCE [LARGE SCALE GENOMIC DNA]</scope>
    <source>
        <strain evidence="9">wsp4</strain>
    </source>
</reference>
<evidence type="ECO:0000256" key="3">
    <source>
        <dbReference type="ARBA" id="ARBA00022723"/>
    </source>
</evidence>
<dbReference type="GO" id="GO:0020037">
    <property type="term" value="F:heme binding"/>
    <property type="evidence" value="ECO:0007669"/>
    <property type="project" value="InterPro"/>
</dbReference>
<dbReference type="PRINTS" id="PR00463">
    <property type="entry name" value="EP450I"/>
</dbReference>
<dbReference type="GO" id="GO:0004497">
    <property type="term" value="F:monooxygenase activity"/>
    <property type="evidence" value="ECO:0007669"/>
    <property type="project" value="UniProtKB-KW"/>
</dbReference>
<comment type="similarity">
    <text evidence="1 7">Belongs to the cytochrome P450 family.</text>
</comment>
<dbReference type="Proteomes" id="UP000465846">
    <property type="component" value="Chromosome"/>
</dbReference>
<keyword evidence="6 7" id="KW-0503">Monooxygenase</keyword>
<evidence type="ECO:0000256" key="4">
    <source>
        <dbReference type="ARBA" id="ARBA00023002"/>
    </source>
</evidence>
<dbReference type="Gene3D" id="1.10.630.10">
    <property type="entry name" value="Cytochrome P450"/>
    <property type="match status" value="1"/>
</dbReference>
<dbReference type="GeneID" id="44077748"/>
<dbReference type="EMBL" id="CP048739">
    <property type="protein sequence ID" value="QIB72821.1"/>
    <property type="molecule type" value="Genomic_DNA"/>
</dbReference>
<sequence length="458" mass="51949">MSTRPPGPKGVPLFGNSREYAKDPFTFLTQVSEAYGDVVYFGLGPLDTYMLTNPADIERVLVSEDAKFHKPDFQDDAIGTLLGDGLLLSEGETWRKQRELAQPSFDPRRIAALGETMTDHATAMVEGWNDGEVRDVQLEMARVTVKIIVDAMFGSSLTDERVRTVQENLEPLGKRFEPDPLRFLVPDWAPTRENREYKQSISILEGIIDDVVAERLGTENDPSAAVAGEDGAPMDLLSVLLRAKQRGEQTDQQIRDEMMTMLLAGHDTTALTLTYAFYLLSQHPESEAKVQAEVDEVCDGETPTVADVRQFDYLERVLQEAMRLYPPVYVIFREPQVDVRLGGYRIPAGSAIMLPQWVVHRSPRWYGAPTEFDPDRWRPERRASRPRFSYFPFGGGPRHCIGKQFSMMEAQLILATVAQAYELDYVRDRPFSLRGSLTMHPEEPMGMRLRARERIQTR</sequence>
<name>A0A6C0UF00_9EURY</name>
<evidence type="ECO:0000256" key="6">
    <source>
        <dbReference type="ARBA" id="ARBA00023033"/>
    </source>
</evidence>
<dbReference type="InterPro" id="IPR036396">
    <property type="entry name" value="Cyt_P450_sf"/>
</dbReference>
<dbReference type="InterPro" id="IPR002401">
    <property type="entry name" value="Cyt_P450_E_grp-I"/>
</dbReference>
<dbReference type="InterPro" id="IPR050196">
    <property type="entry name" value="Cytochrome_P450_Monoox"/>
</dbReference>
<dbReference type="PRINTS" id="PR00385">
    <property type="entry name" value="P450"/>
</dbReference>
<dbReference type="Pfam" id="PF00067">
    <property type="entry name" value="p450"/>
    <property type="match status" value="1"/>
</dbReference>
<dbReference type="InterPro" id="IPR017972">
    <property type="entry name" value="Cyt_P450_CS"/>
</dbReference>
<evidence type="ECO:0000313" key="9">
    <source>
        <dbReference type="Proteomes" id="UP000465846"/>
    </source>
</evidence>
<dbReference type="AlphaFoldDB" id="A0A6C0UF00"/>
<dbReference type="PANTHER" id="PTHR24291">
    <property type="entry name" value="CYTOCHROME P450 FAMILY 4"/>
    <property type="match status" value="1"/>
</dbReference>
<evidence type="ECO:0000313" key="8">
    <source>
        <dbReference type="EMBL" id="QIB72821.1"/>
    </source>
</evidence>
<dbReference type="RefSeq" id="WP_163485016.1">
    <property type="nucleotide sequence ID" value="NZ_CP048739.1"/>
</dbReference>